<sequence>ASPVIVHREKGTKLSNGRRTAVTLKLDFSRRGRRKYERIRMQIRRLNMSARRAAGVVDSCYSTLSADLRAYAFRIAL</sequence>
<evidence type="ECO:0000313" key="2">
    <source>
        <dbReference type="Proteomes" id="UP000299102"/>
    </source>
</evidence>
<accession>A0A4C1WJY6</accession>
<protein>
    <submittedName>
        <fullName evidence="1">Uncharacterized protein</fullName>
    </submittedName>
</protein>
<reference evidence="1 2" key="1">
    <citation type="journal article" date="2019" name="Commun. Biol.">
        <title>The bagworm genome reveals a unique fibroin gene that provides high tensile strength.</title>
        <authorList>
            <person name="Kono N."/>
            <person name="Nakamura H."/>
            <person name="Ohtoshi R."/>
            <person name="Tomita M."/>
            <person name="Numata K."/>
            <person name="Arakawa K."/>
        </authorList>
    </citation>
    <scope>NUCLEOTIDE SEQUENCE [LARGE SCALE GENOMIC DNA]</scope>
</reference>
<organism evidence="1 2">
    <name type="scientific">Eumeta variegata</name>
    <name type="common">Bagworm moth</name>
    <name type="synonym">Eumeta japonica</name>
    <dbReference type="NCBI Taxonomy" id="151549"/>
    <lineage>
        <taxon>Eukaryota</taxon>
        <taxon>Metazoa</taxon>
        <taxon>Ecdysozoa</taxon>
        <taxon>Arthropoda</taxon>
        <taxon>Hexapoda</taxon>
        <taxon>Insecta</taxon>
        <taxon>Pterygota</taxon>
        <taxon>Neoptera</taxon>
        <taxon>Endopterygota</taxon>
        <taxon>Lepidoptera</taxon>
        <taxon>Glossata</taxon>
        <taxon>Ditrysia</taxon>
        <taxon>Tineoidea</taxon>
        <taxon>Psychidae</taxon>
        <taxon>Oiketicinae</taxon>
        <taxon>Eumeta</taxon>
    </lineage>
</organism>
<keyword evidence="2" id="KW-1185">Reference proteome</keyword>
<comment type="caution">
    <text evidence="1">The sequence shown here is derived from an EMBL/GenBank/DDBJ whole genome shotgun (WGS) entry which is preliminary data.</text>
</comment>
<dbReference type="Proteomes" id="UP000299102">
    <property type="component" value="Unassembled WGS sequence"/>
</dbReference>
<dbReference type="EMBL" id="BGZK01000584">
    <property type="protein sequence ID" value="GBP51571.1"/>
    <property type="molecule type" value="Genomic_DNA"/>
</dbReference>
<gene>
    <name evidence="1" type="ORF">EVAR_42751_1</name>
</gene>
<feature type="non-terminal residue" evidence="1">
    <location>
        <position position="1"/>
    </location>
</feature>
<name>A0A4C1WJY6_EUMVA</name>
<proteinExistence type="predicted"/>
<dbReference type="AlphaFoldDB" id="A0A4C1WJY6"/>
<evidence type="ECO:0000313" key="1">
    <source>
        <dbReference type="EMBL" id="GBP51571.1"/>
    </source>
</evidence>